<feature type="region of interest" description="Disordered" evidence="1">
    <location>
        <begin position="51"/>
        <end position="120"/>
    </location>
</feature>
<proteinExistence type="predicted"/>
<accession>A0A9P5RY95</accession>
<feature type="compositionally biased region" description="Basic and acidic residues" evidence="1">
    <location>
        <begin position="311"/>
        <end position="324"/>
    </location>
</feature>
<sequence>MARPKALILIHERAEMNNSSETVVSDLDSVSDKDEWQHVLDAEDYNEEEAIRHAIQQSLHDHSRAPVLGEGDNNSSSNRGSASNTTQQALNSTKKSNSRATQSTQSASVKNGMGKIGGKRGQMLIDPWLSADVSGTDEEQNQPPPSNTTPRLFPNRRQLNENSRRTSLGRSRYENEPMVLLSTTSMTPLRDVTPATRFASPRQQPDVIEVIGSDYDEPEIEVTQVIRPPKSRRLSARHDRDKGKGVNKGKGVDRTVISPGSANRKRLIRASSVRSVNIISSSEDETRCIPSSPTRNRGVTIASTSDEEQDELLRDTGKNTLRFDTHRKRPPRHTISDDSIPISPSAQDVDVMSAQPESTNKMPWSIAEGPERDIVLSTPTSKQRTRHYNMVLDSEEEEASDDQDDPLIKWSERRRQRSASAKHLRLPKVDSIVTDNEEISALLDLVSGSENEQDILKPADKVPTEPPRHDDELAAAPQPTREEIDPEVDKVLATVMSQDCFDLSTADPAFHIVSDNPDDSTGIKLTKPRPLVLGQLSQPKESPQHVQEEHQKLRETLMFTDDIEECSPSPPPEPRRGRIAKNPFSNYAIFDQVKKKSPVGSDKKPPEDDMRLLQRAENTERCLGCDNVDDAEEDDEELEDPRARRRSGQHGLRSPSKKTRLSEIIPNKVVMESVLKQAAAHARQQERAARTTPNPPTRTETIESISFFSDSQPTQATQSSIARVKSQVDDLEEISDDAWTQQIAKDRHQRSSGLRVMGSLNLAPRTAPAAANIDNQPIKKAVDSPPSPPHPARHQDEEVVEEMLDGYMSPTLSQNMLEICPICQQKIPADEMMAHVDQELLAHDQQEEEARRRQDEALARELTETGEATRVWETIPSEDEADGWEIAPGQGAPQGWGASQAFRTQGDVVALDSLSGSGQLTQTPPKPHLDGYKRDVETSCNSRNDAVSLETPTRKVGHLSLESPASALKQSGQGYPRDDSFSDAFSGAAEDRSFIIEDDDISNTYDLSGMDSTSSQSAFYIQPGQKLRDDNSSEAYISMRPNARKTALGTSRTSAKKTGREKAPSSTVIPAGRPVMNEQSVGDDLDDFLFQPEPASMLNRSYRTKDKVADTSATGKSATGKSPSRRKSLTKPAGASSKKTTREPINLDDSGDDDIIVESKPVTKTLRGSKAKSSVLDNLLPDRVRRQRQERIKDARRRRSGGLAEEEDDGEIEIGRKQPVAEKFWNQEDDLFDSEQLDRRQVKGVGLGGVIGGIGAVAGSLNVSKITKNAAEVASTATESVSQRPTSTGLSKGKAVDRNGEHSYLDYDDNPFAGPCSFEYDDPNYGLNSQDLWDAVDPDRRMRNERAAEGEDGEEGEDDGEPHLSPLNDFVDLRKHQDNPEMAMYFAQFGMADGVDYPTGDRASGRGRGRGRSRGRGKNAAASAASRSPGKGSGVSFGPGIGRMSTTMGINGGAGQAVLTDLGVQFERAGPSGAHNDMFGAGGTPFGGYATTANGSMAIRSKPTVKRTTGTAKGGWKGRGGWRGWRKAGGGACGRGRGRGA</sequence>
<feature type="compositionally biased region" description="Low complexity" evidence="1">
    <location>
        <begin position="73"/>
        <end position="84"/>
    </location>
</feature>
<dbReference type="EMBL" id="JAAAUQ010000560">
    <property type="protein sequence ID" value="KAF9149203.1"/>
    <property type="molecule type" value="Genomic_DNA"/>
</dbReference>
<feature type="compositionally biased region" description="Polar residues" evidence="1">
    <location>
        <begin position="289"/>
        <end position="304"/>
    </location>
</feature>
<feature type="compositionally biased region" description="Basic and acidic residues" evidence="1">
    <location>
        <begin position="454"/>
        <end position="472"/>
    </location>
</feature>
<feature type="region of interest" description="Disordered" evidence="1">
    <location>
        <begin position="676"/>
        <end position="700"/>
    </location>
</feature>
<feature type="region of interest" description="Disordered" evidence="1">
    <location>
        <begin position="1397"/>
        <end position="1440"/>
    </location>
</feature>
<gene>
    <name evidence="2" type="ORF">BG015_009020</name>
</gene>
<feature type="region of interest" description="Disordered" evidence="1">
    <location>
        <begin position="562"/>
        <end position="664"/>
    </location>
</feature>
<feature type="compositionally biased region" description="Basic and acidic residues" evidence="1">
    <location>
        <begin position="927"/>
        <end position="937"/>
    </location>
</feature>
<organism evidence="2 3">
    <name type="scientific">Linnemannia schmuckeri</name>
    <dbReference type="NCBI Taxonomy" id="64567"/>
    <lineage>
        <taxon>Eukaryota</taxon>
        <taxon>Fungi</taxon>
        <taxon>Fungi incertae sedis</taxon>
        <taxon>Mucoromycota</taxon>
        <taxon>Mortierellomycotina</taxon>
        <taxon>Mortierellomycetes</taxon>
        <taxon>Mortierellales</taxon>
        <taxon>Mortierellaceae</taxon>
        <taxon>Linnemannia</taxon>
    </lineage>
</organism>
<feature type="compositionally biased region" description="Polar residues" evidence="1">
    <location>
        <begin position="1111"/>
        <end position="1122"/>
    </location>
</feature>
<evidence type="ECO:0000256" key="1">
    <source>
        <dbReference type="SAM" id="MobiDB-lite"/>
    </source>
</evidence>
<feature type="compositionally biased region" description="Acidic residues" evidence="1">
    <location>
        <begin position="1350"/>
        <end position="1360"/>
    </location>
</feature>
<protein>
    <submittedName>
        <fullName evidence="2">Uncharacterized protein</fullName>
    </submittedName>
</protein>
<comment type="caution">
    <text evidence="2">The sequence shown here is derived from an EMBL/GenBank/DDBJ whole genome shotgun (WGS) entry which is preliminary data.</text>
</comment>
<feature type="region of interest" description="Disordered" evidence="1">
    <location>
        <begin position="231"/>
        <end position="260"/>
    </location>
</feature>
<feature type="compositionally biased region" description="Basic residues" evidence="1">
    <location>
        <begin position="1405"/>
        <end position="1417"/>
    </location>
</feature>
<dbReference type="OrthoDB" id="2447618at2759"/>
<feature type="region of interest" description="Disordered" evidence="1">
    <location>
        <begin position="284"/>
        <end position="345"/>
    </location>
</feature>
<feature type="region of interest" description="Disordered" evidence="1">
    <location>
        <begin position="1504"/>
        <end position="1541"/>
    </location>
</feature>
<name>A0A9P5RY95_9FUNG</name>
<feature type="region of interest" description="Disordered" evidence="1">
    <location>
        <begin position="451"/>
        <end position="481"/>
    </location>
</feature>
<reference evidence="2" key="1">
    <citation type="journal article" date="2020" name="Fungal Divers.">
        <title>Resolving the Mortierellaceae phylogeny through synthesis of multi-gene phylogenetics and phylogenomics.</title>
        <authorList>
            <person name="Vandepol N."/>
            <person name="Liber J."/>
            <person name="Desiro A."/>
            <person name="Na H."/>
            <person name="Kennedy M."/>
            <person name="Barry K."/>
            <person name="Grigoriev I.V."/>
            <person name="Miller A.N."/>
            <person name="O'Donnell K."/>
            <person name="Stajich J.E."/>
            <person name="Bonito G."/>
        </authorList>
    </citation>
    <scope>NUCLEOTIDE SEQUENCE</scope>
    <source>
        <strain evidence="2">NRRL 6426</strain>
    </source>
</reference>
<evidence type="ECO:0000313" key="2">
    <source>
        <dbReference type="EMBL" id="KAF9149203.1"/>
    </source>
</evidence>
<feature type="compositionally biased region" description="Acidic residues" evidence="1">
    <location>
        <begin position="627"/>
        <end position="639"/>
    </location>
</feature>
<feature type="compositionally biased region" description="Gly residues" evidence="1">
    <location>
        <begin position="1431"/>
        <end position="1440"/>
    </location>
</feature>
<feature type="compositionally biased region" description="Polar residues" evidence="1">
    <location>
        <begin position="85"/>
        <end position="109"/>
    </location>
</feature>
<keyword evidence="3" id="KW-1185">Reference proteome</keyword>
<feature type="region of interest" description="Disordered" evidence="1">
    <location>
        <begin position="1187"/>
        <end position="1210"/>
    </location>
</feature>
<feature type="region of interest" description="Disordered" evidence="1">
    <location>
        <begin position="1096"/>
        <end position="1156"/>
    </location>
</feature>
<feature type="region of interest" description="Disordered" evidence="1">
    <location>
        <begin position="133"/>
        <end position="171"/>
    </location>
</feature>
<feature type="region of interest" description="Disordered" evidence="1">
    <location>
        <begin position="1346"/>
        <end position="1368"/>
    </location>
</feature>
<evidence type="ECO:0000313" key="3">
    <source>
        <dbReference type="Proteomes" id="UP000748756"/>
    </source>
</evidence>
<feature type="compositionally biased region" description="Gly residues" evidence="1">
    <location>
        <begin position="1512"/>
        <end position="1535"/>
    </location>
</feature>
<feature type="compositionally biased region" description="Low complexity" evidence="1">
    <location>
        <begin position="1418"/>
        <end position="1430"/>
    </location>
</feature>
<dbReference type="Proteomes" id="UP000748756">
    <property type="component" value="Unassembled WGS sequence"/>
</dbReference>
<feature type="compositionally biased region" description="Basic and acidic residues" evidence="1">
    <location>
        <begin position="601"/>
        <end position="620"/>
    </location>
</feature>
<feature type="region of interest" description="Disordered" evidence="1">
    <location>
        <begin position="915"/>
        <end position="984"/>
    </location>
</feature>
<feature type="region of interest" description="Disordered" evidence="1">
    <location>
        <begin position="1039"/>
        <end position="1080"/>
    </location>
</feature>